<dbReference type="NCBIfam" id="TIGR02384">
    <property type="entry name" value="RelB_DinJ"/>
    <property type="match status" value="1"/>
</dbReference>
<name>A0A100YWI7_TRASO</name>
<dbReference type="GO" id="GO:0006355">
    <property type="term" value="P:regulation of DNA-templated transcription"/>
    <property type="evidence" value="ECO:0007669"/>
    <property type="project" value="InterPro"/>
</dbReference>
<dbReference type="InterPro" id="IPR013321">
    <property type="entry name" value="Arc_rbn_hlx_hlx"/>
</dbReference>
<evidence type="ECO:0000256" key="1">
    <source>
        <dbReference type="ARBA" id="ARBA00010562"/>
    </source>
</evidence>
<protein>
    <recommendedName>
        <fullName evidence="5">DNA-damage-inducible protein J</fullName>
    </recommendedName>
</protein>
<reference evidence="3 4" key="1">
    <citation type="submission" date="2015-12" db="EMBL/GenBank/DDBJ databases">
        <title>Draft Genome Sequence of Olsenella scatoligenes SK9K4T; a Producer of 3-Methylindole- (skatole) and 4-Methylphenol- (p-cresol) Isolated from Pig Feces.</title>
        <authorList>
            <person name="Li X."/>
            <person name="Borg B."/>
            <person name="Canibe N."/>
        </authorList>
    </citation>
    <scope>NUCLEOTIDE SEQUENCE [LARGE SCALE GENOMIC DNA]</scope>
    <source>
        <strain evidence="3 4">SK9K4</strain>
    </source>
</reference>
<gene>
    <name evidence="3" type="ORF">AUL39_04490</name>
</gene>
<keyword evidence="4" id="KW-1185">Reference proteome</keyword>
<evidence type="ECO:0000313" key="3">
    <source>
        <dbReference type="EMBL" id="KUH58727.1"/>
    </source>
</evidence>
<dbReference type="Proteomes" id="UP000054078">
    <property type="component" value="Unassembled WGS sequence"/>
</dbReference>
<dbReference type="GO" id="GO:0015643">
    <property type="term" value="F:toxic substance binding"/>
    <property type="evidence" value="ECO:0007669"/>
    <property type="project" value="InterPro"/>
</dbReference>
<comment type="similarity">
    <text evidence="1">Belongs to the RelB/DinJ antitoxin family.</text>
</comment>
<dbReference type="PIRSF" id="PIRSF003108">
    <property type="entry name" value="DinJ"/>
    <property type="match status" value="1"/>
</dbReference>
<keyword evidence="2" id="KW-1277">Toxin-antitoxin system</keyword>
<dbReference type="GO" id="GO:0044010">
    <property type="term" value="P:single-species biofilm formation"/>
    <property type="evidence" value="ECO:0007669"/>
    <property type="project" value="InterPro"/>
</dbReference>
<proteinExistence type="inferred from homology"/>
<dbReference type="AlphaFoldDB" id="A0A100YWI7"/>
<dbReference type="PANTHER" id="PTHR38781">
    <property type="entry name" value="ANTITOXIN DINJ-RELATED"/>
    <property type="match status" value="1"/>
</dbReference>
<dbReference type="Pfam" id="PF04221">
    <property type="entry name" value="RelB"/>
    <property type="match status" value="1"/>
</dbReference>
<dbReference type="STRING" id="1299998.AUL39_04490"/>
<comment type="caution">
    <text evidence="3">The sequence shown here is derived from an EMBL/GenBank/DDBJ whole genome shotgun (WGS) entry which is preliminary data.</text>
</comment>
<evidence type="ECO:0000313" key="4">
    <source>
        <dbReference type="Proteomes" id="UP000054078"/>
    </source>
</evidence>
<dbReference type="Gene3D" id="1.10.1220.10">
    <property type="entry name" value="Met repressor-like"/>
    <property type="match status" value="1"/>
</dbReference>
<dbReference type="InterPro" id="IPR026262">
    <property type="entry name" value="DinJ"/>
</dbReference>
<dbReference type="GO" id="GO:0000987">
    <property type="term" value="F:cis-regulatory region sequence-specific DNA binding"/>
    <property type="evidence" value="ECO:0007669"/>
    <property type="project" value="InterPro"/>
</dbReference>
<evidence type="ECO:0000256" key="2">
    <source>
        <dbReference type="ARBA" id="ARBA00022649"/>
    </source>
</evidence>
<accession>A0A100YWI7</accession>
<dbReference type="GO" id="GO:0006351">
    <property type="term" value="P:DNA-templated transcription"/>
    <property type="evidence" value="ECO:0007669"/>
    <property type="project" value="TreeGrafter"/>
</dbReference>
<dbReference type="InterPro" id="IPR007337">
    <property type="entry name" value="RelB/DinJ"/>
</dbReference>
<sequence>MAKTAAISMRVEPELKSEAESVFGSLGLSLTEAINVFLHMSVIEGGLPFEVKQPRYNVETERAIDEARNIMAGRINAPAYESASELFSAIDE</sequence>
<dbReference type="PANTHER" id="PTHR38781:SF1">
    <property type="entry name" value="ANTITOXIN DINJ-RELATED"/>
    <property type="match status" value="1"/>
</dbReference>
<dbReference type="EMBL" id="LOJF01000009">
    <property type="protein sequence ID" value="KUH58727.1"/>
    <property type="molecule type" value="Genomic_DNA"/>
</dbReference>
<organism evidence="3 4">
    <name type="scientific">Tractidigestivibacter scatoligenes</name>
    <name type="common">Olsenella scatoligenes</name>
    <dbReference type="NCBI Taxonomy" id="1299998"/>
    <lineage>
        <taxon>Bacteria</taxon>
        <taxon>Bacillati</taxon>
        <taxon>Actinomycetota</taxon>
        <taxon>Coriobacteriia</taxon>
        <taxon>Coriobacteriales</taxon>
        <taxon>Atopobiaceae</taxon>
        <taxon>Tractidigestivibacter</taxon>
    </lineage>
</organism>
<evidence type="ECO:0008006" key="5">
    <source>
        <dbReference type="Google" id="ProtNLM"/>
    </source>
</evidence>